<name>A0A5S4FTT4_9ACTN</name>
<comment type="caution">
    <text evidence="2">The sequence shown here is derived from an EMBL/GenBank/DDBJ whole genome shotgun (WGS) entry which is preliminary data.</text>
</comment>
<feature type="compositionally biased region" description="Basic and acidic residues" evidence="1">
    <location>
        <begin position="42"/>
        <end position="71"/>
    </location>
</feature>
<dbReference type="EMBL" id="VCKY01000013">
    <property type="protein sequence ID" value="TMR24032.1"/>
    <property type="molecule type" value="Genomic_DNA"/>
</dbReference>
<dbReference type="AlphaFoldDB" id="A0A5S4FTT4"/>
<protein>
    <submittedName>
        <fullName evidence="2">Uncharacterized protein</fullName>
    </submittedName>
</protein>
<sequence length="71" mass="7394">MAAGLVVAAAGLVVATAARRTVVATTMVGLVAAVRCPAPPIDRPDVQQVHDDRTVSAGEVPDRDRRTDRFG</sequence>
<accession>A0A5S4FTT4</accession>
<gene>
    <name evidence="2" type="ORF">ETD86_05780</name>
</gene>
<evidence type="ECO:0000313" key="3">
    <source>
        <dbReference type="Proteomes" id="UP000309128"/>
    </source>
</evidence>
<proteinExistence type="predicted"/>
<dbReference type="RefSeq" id="WP_138665051.1">
    <property type="nucleotide sequence ID" value="NZ_VCKY01000013.1"/>
</dbReference>
<dbReference type="Proteomes" id="UP000309128">
    <property type="component" value="Unassembled WGS sequence"/>
</dbReference>
<feature type="region of interest" description="Disordered" evidence="1">
    <location>
        <begin position="39"/>
        <end position="71"/>
    </location>
</feature>
<reference evidence="2 3" key="1">
    <citation type="submission" date="2019-05" db="EMBL/GenBank/DDBJ databases">
        <title>Draft genome sequence of Nonomuraea turkmeniaca DSM 43926.</title>
        <authorList>
            <person name="Saricaoglu S."/>
            <person name="Isik K."/>
        </authorList>
    </citation>
    <scope>NUCLEOTIDE SEQUENCE [LARGE SCALE GENOMIC DNA]</scope>
    <source>
        <strain evidence="2 3">DSM 43926</strain>
    </source>
</reference>
<evidence type="ECO:0000256" key="1">
    <source>
        <dbReference type="SAM" id="MobiDB-lite"/>
    </source>
</evidence>
<organism evidence="2 3">
    <name type="scientific">Nonomuraea turkmeniaca</name>
    <dbReference type="NCBI Taxonomy" id="103838"/>
    <lineage>
        <taxon>Bacteria</taxon>
        <taxon>Bacillati</taxon>
        <taxon>Actinomycetota</taxon>
        <taxon>Actinomycetes</taxon>
        <taxon>Streptosporangiales</taxon>
        <taxon>Streptosporangiaceae</taxon>
        <taxon>Nonomuraea</taxon>
    </lineage>
</organism>
<evidence type="ECO:0000313" key="2">
    <source>
        <dbReference type="EMBL" id="TMR24032.1"/>
    </source>
</evidence>
<keyword evidence="3" id="KW-1185">Reference proteome</keyword>